<evidence type="ECO:0000256" key="2">
    <source>
        <dbReference type="ARBA" id="ARBA00022603"/>
    </source>
</evidence>
<dbReference type="SUPFAM" id="SSF53335">
    <property type="entry name" value="S-adenosyl-L-methionine-dependent methyltransferases"/>
    <property type="match status" value="1"/>
</dbReference>
<evidence type="ECO:0000313" key="5">
    <source>
        <dbReference type="EMBL" id="CAK9438482.1"/>
    </source>
</evidence>
<dbReference type="CDD" id="cd02440">
    <property type="entry name" value="AdoMet_MTases"/>
    <property type="match status" value="1"/>
</dbReference>
<dbReference type="EMBL" id="OZ022407">
    <property type="protein sequence ID" value="CAK9438482.1"/>
    <property type="molecule type" value="Genomic_DNA"/>
</dbReference>
<evidence type="ECO:0000259" key="4">
    <source>
        <dbReference type="Pfam" id="PF08241"/>
    </source>
</evidence>
<evidence type="ECO:0000313" key="6">
    <source>
        <dbReference type="Proteomes" id="UP001497383"/>
    </source>
</evidence>
<sequence length="310" mass="35804">MSSYSEANFNSRHYDESRPNYPEPFYKALIEYQCKTGQSGLAVDIGCGSGFVAFKLMDLFDNVVGTDPSKTMIAQCRASPRPNKNPSKTIEFIQGTAERHPGIIKPSSVDLVTGAECCHWVDHEQFFRESARVLKPDATLAYWFYKDPVFIGHPEANKIYENYTYNSSLEQSRGSDEAFERYMGPYYQQPGHDYLRSLLKEKSPPESLFYDIVRHEYVSERDGAPAKNGEDPFTSKTPLFISKTIDMNWFLNYVKSWSAYHTWMKKHGDKYDIAETFVEELKQKMGWCDDTKVDVIWDTVYTFARKKNTS</sequence>
<feature type="domain" description="Methyltransferase type 11" evidence="4">
    <location>
        <begin position="43"/>
        <end position="141"/>
    </location>
</feature>
<keyword evidence="2" id="KW-0489">Methyltransferase</keyword>
<dbReference type="InterPro" id="IPR013216">
    <property type="entry name" value="Methyltransf_11"/>
</dbReference>
<evidence type="ECO:0000256" key="1">
    <source>
        <dbReference type="ARBA" id="ARBA00008361"/>
    </source>
</evidence>
<dbReference type="RefSeq" id="XP_066829644.1">
    <property type="nucleotide sequence ID" value="XM_066972735.1"/>
</dbReference>
<comment type="similarity">
    <text evidence="1">Belongs to the methyltransferase superfamily.</text>
</comment>
<dbReference type="Proteomes" id="UP001497383">
    <property type="component" value="Chromosome 3"/>
</dbReference>
<gene>
    <name evidence="5" type="ORF">LODBEIA_P27060</name>
</gene>
<dbReference type="PANTHER" id="PTHR44942">
    <property type="entry name" value="METHYLTRANSF_11 DOMAIN-CONTAINING PROTEIN"/>
    <property type="match status" value="1"/>
</dbReference>
<dbReference type="Pfam" id="PF08241">
    <property type="entry name" value="Methyltransf_11"/>
    <property type="match status" value="1"/>
</dbReference>
<keyword evidence="6" id="KW-1185">Reference proteome</keyword>
<dbReference type="InterPro" id="IPR029063">
    <property type="entry name" value="SAM-dependent_MTases_sf"/>
</dbReference>
<dbReference type="Gene3D" id="3.40.50.150">
    <property type="entry name" value="Vaccinia Virus protein VP39"/>
    <property type="match status" value="1"/>
</dbReference>
<protein>
    <recommendedName>
        <fullName evidence="4">Methyltransferase type 11 domain-containing protein</fullName>
    </recommendedName>
</protein>
<reference evidence="5 6" key="1">
    <citation type="submission" date="2024-03" db="EMBL/GenBank/DDBJ databases">
        <authorList>
            <person name="Brejova B."/>
        </authorList>
    </citation>
    <scope>NUCLEOTIDE SEQUENCE [LARGE SCALE GENOMIC DNA]</scope>
    <source>
        <strain evidence="5 6">CBS 14171</strain>
    </source>
</reference>
<evidence type="ECO:0000256" key="3">
    <source>
        <dbReference type="ARBA" id="ARBA00022679"/>
    </source>
</evidence>
<accession>A0ABP0ZM91</accession>
<organism evidence="5 6">
    <name type="scientific">Lodderomyces beijingensis</name>
    <dbReference type="NCBI Taxonomy" id="1775926"/>
    <lineage>
        <taxon>Eukaryota</taxon>
        <taxon>Fungi</taxon>
        <taxon>Dikarya</taxon>
        <taxon>Ascomycota</taxon>
        <taxon>Saccharomycotina</taxon>
        <taxon>Pichiomycetes</taxon>
        <taxon>Debaryomycetaceae</taxon>
        <taxon>Candida/Lodderomyces clade</taxon>
        <taxon>Lodderomyces</taxon>
    </lineage>
</organism>
<name>A0ABP0ZM91_9ASCO</name>
<proteinExistence type="inferred from homology"/>
<dbReference type="InterPro" id="IPR051052">
    <property type="entry name" value="Diverse_substrate_MTase"/>
</dbReference>
<dbReference type="PANTHER" id="PTHR44942:SF4">
    <property type="entry name" value="METHYLTRANSFERASE TYPE 11 DOMAIN-CONTAINING PROTEIN"/>
    <property type="match status" value="1"/>
</dbReference>
<keyword evidence="3" id="KW-0808">Transferase</keyword>
<dbReference type="GeneID" id="92207902"/>